<gene>
    <name evidence="6" type="ORF">GC106_22520</name>
</gene>
<keyword evidence="3" id="KW-0274">FAD</keyword>
<dbReference type="InterPro" id="IPR002938">
    <property type="entry name" value="FAD-bd"/>
</dbReference>
<feature type="transmembrane region" description="Helical" evidence="4">
    <location>
        <begin position="7"/>
        <end position="28"/>
    </location>
</feature>
<evidence type="ECO:0000256" key="2">
    <source>
        <dbReference type="ARBA" id="ARBA00022630"/>
    </source>
</evidence>
<name>A0ABX2F288_9PSEU</name>
<dbReference type="RefSeq" id="WP_173128295.1">
    <property type="nucleotide sequence ID" value="NZ_CBCSGW010000104.1"/>
</dbReference>
<dbReference type="EMBL" id="JAAATY010000005">
    <property type="protein sequence ID" value="NRN65042.1"/>
    <property type="molecule type" value="Genomic_DNA"/>
</dbReference>
<dbReference type="Pfam" id="PF21274">
    <property type="entry name" value="Rng_hyd_C"/>
    <property type="match status" value="1"/>
</dbReference>
<dbReference type="PRINTS" id="PR00420">
    <property type="entry name" value="RNGMNOXGNASE"/>
</dbReference>
<dbReference type="Proteomes" id="UP000763557">
    <property type="component" value="Unassembled WGS sequence"/>
</dbReference>
<evidence type="ECO:0000256" key="1">
    <source>
        <dbReference type="ARBA" id="ARBA00001974"/>
    </source>
</evidence>
<reference evidence="6 7" key="1">
    <citation type="submission" date="2020-01" db="EMBL/GenBank/DDBJ databases">
        <title>Kibdelosporangium persica a novel Actinomycetes from a hot desert in Iran.</title>
        <authorList>
            <person name="Safaei N."/>
            <person name="Zaburannyi N."/>
            <person name="Mueller R."/>
            <person name="Wink J."/>
        </authorList>
    </citation>
    <scope>NUCLEOTIDE SEQUENCE [LARGE SCALE GENOMIC DNA]</scope>
    <source>
        <strain evidence="6 7">4NS15</strain>
    </source>
</reference>
<organism evidence="6 7">
    <name type="scientific">Kibdelosporangium persicum</name>
    <dbReference type="NCBI Taxonomy" id="2698649"/>
    <lineage>
        <taxon>Bacteria</taxon>
        <taxon>Bacillati</taxon>
        <taxon>Actinomycetota</taxon>
        <taxon>Actinomycetes</taxon>
        <taxon>Pseudonocardiales</taxon>
        <taxon>Pseudonocardiaceae</taxon>
        <taxon>Kibdelosporangium</taxon>
    </lineage>
</organism>
<keyword evidence="7" id="KW-1185">Reference proteome</keyword>
<protein>
    <submittedName>
        <fullName evidence="6">Tetracenomycin polyketide synthesis hydroxylase TcmG</fullName>
    </submittedName>
</protein>
<dbReference type="Pfam" id="PF01494">
    <property type="entry name" value="FAD_binding_3"/>
    <property type="match status" value="1"/>
</dbReference>
<feature type="domain" description="FAD-binding" evidence="5">
    <location>
        <begin position="9"/>
        <end position="344"/>
    </location>
</feature>
<keyword evidence="2" id="KW-0285">Flavoprotein</keyword>
<keyword evidence="4" id="KW-0472">Membrane</keyword>
<proteinExistence type="predicted"/>
<keyword evidence="4" id="KW-1133">Transmembrane helix</keyword>
<dbReference type="Gene3D" id="3.30.9.10">
    <property type="entry name" value="D-Amino Acid Oxidase, subunit A, domain 2"/>
    <property type="match status" value="1"/>
</dbReference>
<evidence type="ECO:0000313" key="6">
    <source>
        <dbReference type="EMBL" id="NRN65042.1"/>
    </source>
</evidence>
<evidence type="ECO:0000259" key="5">
    <source>
        <dbReference type="Pfam" id="PF01494"/>
    </source>
</evidence>
<dbReference type="Gene3D" id="3.40.30.120">
    <property type="match status" value="1"/>
</dbReference>
<accession>A0ABX2F288</accession>
<comment type="caution">
    <text evidence="6">The sequence shown here is derived from an EMBL/GenBank/DDBJ whole genome shotgun (WGS) entry which is preliminary data.</text>
</comment>
<keyword evidence="4" id="KW-0812">Transmembrane</keyword>
<dbReference type="Gene3D" id="3.50.50.60">
    <property type="entry name" value="FAD/NAD(P)-binding domain"/>
    <property type="match status" value="1"/>
</dbReference>
<comment type="cofactor">
    <cofactor evidence="1">
        <name>FAD</name>
        <dbReference type="ChEBI" id="CHEBI:57692"/>
    </cofactor>
</comment>
<dbReference type="PANTHER" id="PTHR43004">
    <property type="entry name" value="TRK SYSTEM POTASSIUM UPTAKE PROTEIN"/>
    <property type="match status" value="1"/>
</dbReference>
<evidence type="ECO:0000256" key="3">
    <source>
        <dbReference type="ARBA" id="ARBA00022827"/>
    </source>
</evidence>
<dbReference type="InterPro" id="IPR050641">
    <property type="entry name" value="RIFMO-like"/>
</dbReference>
<sequence>MTSEDEPIPVLIVGGSLVGLSAAVFLAWRGVPTVVVEKHAGSSLHPRAIGYTTRTVELFRAAGIELPPARHEGPPRRARVESLAGHWHEEYPWTPGNRAATAGHSPVRGTAIAQDRLEPILRERAVELGADLRPDTELTGFTQDDDCVTATLSVRGGQEYRLRARYLVAADGARSFVREKLGIGRDGRGVLSVQRSILFRAPLEQYLDQGVVQFEIEQPDLKAFLTTYSDGRWVLMVADDVDLDERQQYTLVRQATGLPDLPVELITTGRWELAASIADRFSSGRVFLAGDAAHQLPPNRGGYGANTGIEDAHNVAWKLAAVLSGQSTPDLLDSYDAERRPVAWLRHEQIFARADYKAHIRTPTSDVQIIDEQAMELGQIYRSAAVLGASGELPPARRPELWAGQPGTRAPHVRVRANGAERSMLDLFGHDWVLLSQDGEWSAALAHATAELGLAATFVHIGTDADPLEPDAFRDAYGVADDGATLVRPDGYIAWRTRTAPADPAAALTDALGTVAHAAGNR</sequence>
<evidence type="ECO:0000313" key="7">
    <source>
        <dbReference type="Proteomes" id="UP000763557"/>
    </source>
</evidence>
<dbReference type="SUPFAM" id="SSF51905">
    <property type="entry name" value="FAD/NAD(P)-binding domain"/>
    <property type="match status" value="1"/>
</dbReference>
<dbReference type="InterPro" id="IPR036188">
    <property type="entry name" value="FAD/NAD-bd_sf"/>
</dbReference>
<dbReference type="PANTHER" id="PTHR43004:SF19">
    <property type="entry name" value="BINDING MONOOXYGENASE, PUTATIVE (JCVI)-RELATED"/>
    <property type="match status" value="1"/>
</dbReference>
<evidence type="ECO:0000256" key="4">
    <source>
        <dbReference type="SAM" id="Phobius"/>
    </source>
</evidence>